<organism evidence="2 3">
    <name type="scientific">Thamnidium elegans</name>
    <dbReference type="NCBI Taxonomy" id="101142"/>
    <lineage>
        <taxon>Eukaryota</taxon>
        <taxon>Fungi</taxon>
        <taxon>Fungi incertae sedis</taxon>
        <taxon>Mucoromycota</taxon>
        <taxon>Mucoromycotina</taxon>
        <taxon>Mucoromycetes</taxon>
        <taxon>Mucorales</taxon>
        <taxon>Mucorineae</taxon>
        <taxon>Mucoraceae</taxon>
        <taxon>Thamnidium</taxon>
    </lineage>
</organism>
<dbReference type="AlphaFoldDB" id="A0A8H7SQ86"/>
<reference evidence="2" key="1">
    <citation type="submission" date="2021-01" db="EMBL/GenBank/DDBJ databases">
        <title>Metabolic potential, ecology and presence of endohyphal bacteria is reflected in genomic diversity of Mucoromycotina.</title>
        <authorList>
            <person name="Muszewska A."/>
            <person name="Okrasinska A."/>
            <person name="Steczkiewicz K."/>
            <person name="Drgas O."/>
            <person name="Orlowska M."/>
            <person name="Perlinska-Lenart U."/>
            <person name="Aleksandrzak-Piekarczyk T."/>
            <person name="Szatraj K."/>
            <person name="Zielenkiewicz U."/>
            <person name="Pilsyk S."/>
            <person name="Malc E."/>
            <person name="Mieczkowski P."/>
            <person name="Kruszewska J.S."/>
            <person name="Biernat P."/>
            <person name="Pawlowska J."/>
        </authorList>
    </citation>
    <scope>NUCLEOTIDE SEQUENCE</scope>
    <source>
        <strain evidence="2">WA0000018081</strain>
    </source>
</reference>
<sequence length="195" mass="22764">MQIKSLSSQSINSRLGPRQAEIVEVDSDNETIISFGEEDSNEEAIEEITEEHQQDSFEKAEDFNFLNLLEIEPEKPYDEMSKEKMNNYNVMVLTEGVQADIWEYDSRMKSNAEHKARNEELMQRMAQNIVKLCHMQLPMPQTKGEYGRYLHLRGFYISSFTKAAKNSGRAFALKNKIKRIDDYECYEWFVGVPEV</sequence>
<protein>
    <submittedName>
        <fullName evidence="2">Uncharacterized protein</fullName>
    </submittedName>
</protein>
<keyword evidence="3" id="KW-1185">Reference proteome</keyword>
<evidence type="ECO:0000313" key="2">
    <source>
        <dbReference type="EMBL" id="KAG2232317.1"/>
    </source>
</evidence>
<gene>
    <name evidence="2" type="ORF">INT48_009338</name>
</gene>
<feature type="compositionally biased region" description="Acidic residues" evidence="1">
    <location>
        <begin position="36"/>
        <end position="49"/>
    </location>
</feature>
<name>A0A8H7SQ86_9FUNG</name>
<proteinExistence type="predicted"/>
<evidence type="ECO:0000256" key="1">
    <source>
        <dbReference type="SAM" id="MobiDB-lite"/>
    </source>
</evidence>
<evidence type="ECO:0000313" key="3">
    <source>
        <dbReference type="Proteomes" id="UP000613177"/>
    </source>
</evidence>
<dbReference type="EMBL" id="JAEPRE010000116">
    <property type="protein sequence ID" value="KAG2232317.1"/>
    <property type="molecule type" value="Genomic_DNA"/>
</dbReference>
<accession>A0A8H7SQ86</accession>
<feature type="region of interest" description="Disordered" evidence="1">
    <location>
        <begin position="1"/>
        <end position="56"/>
    </location>
</feature>
<comment type="caution">
    <text evidence="2">The sequence shown here is derived from an EMBL/GenBank/DDBJ whole genome shotgun (WGS) entry which is preliminary data.</text>
</comment>
<feature type="compositionally biased region" description="Polar residues" evidence="1">
    <location>
        <begin position="1"/>
        <end position="13"/>
    </location>
</feature>
<dbReference type="Proteomes" id="UP000613177">
    <property type="component" value="Unassembled WGS sequence"/>
</dbReference>